<sequence length="466" mass="52763">MSEFASVSWETPGKENSERPAQNNSTEDTEDVFLGEEDEAESSSKPGSSEPHKQSPSVYYNCTVSEPQKEQDGTQNAYISYLITTETNSPLFQSSVARVRRRFSDFVFLYNALLNEFPACAIPPLPDKQRMEYIKGDRFGSDFTFRRASSLNRFLFRVSRHPTLKKSRVFHTFLESTDWNAYRKRRSISGSSGVVGSSSIVLDGSGGQGSVVSSSPGILEGISDTFLNAFSKVSAPSKELVEVRERADKIEDNLLHIEKAYTRAVRRQGDIVHDLDEFAQQILKLTALEPNLSEEFGAFARGVQAYARAELLLREHVDGDYIVSLRDMESYVGAIKALLKQREQKQLDYEALVEYLNRATNERNSLQSGGGTNFLRAKVEDIRGVDHEASRQERLRKAEAKVKELTKEVESAKVTSETFEEFAMNEVQIFETVKNMEMRDTLSALADHNIEFYKRVIDSWEKIQND</sequence>
<evidence type="ECO:0000256" key="6">
    <source>
        <dbReference type="ARBA" id="ARBA00023121"/>
    </source>
</evidence>
<proteinExistence type="inferred from homology"/>
<evidence type="ECO:0000256" key="4">
    <source>
        <dbReference type="ARBA" id="ARBA00022448"/>
    </source>
</evidence>
<dbReference type="GO" id="GO:0000422">
    <property type="term" value="P:autophagy of mitochondrion"/>
    <property type="evidence" value="ECO:0007669"/>
    <property type="project" value="TreeGrafter"/>
</dbReference>
<dbReference type="CDD" id="cd06863">
    <property type="entry name" value="PX_Atg24p"/>
    <property type="match status" value="1"/>
</dbReference>
<dbReference type="GO" id="GO:0035091">
    <property type="term" value="F:phosphatidylinositol binding"/>
    <property type="evidence" value="ECO:0007669"/>
    <property type="project" value="InterPro"/>
</dbReference>
<evidence type="ECO:0000256" key="8">
    <source>
        <dbReference type="ARBA" id="ARBA00040748"/>
    </source>
</evidence>
<dbReference type="SUPFAM" id="SSF64268">
    <property type="entry name" value="PX domain"/>
    <property type="match status" value="1"/>
</dbReference>
<evidence type="ECO:0000256" key="10">
    <source>
        <dbReference type="SAM" id="Coils"/>
    </source>
</evidence>
<dbReference type="PhylomeDB" id="A0A060T810"/>
<evidence type="ECO:0000256" key="2">
    <source>
        <dbReference type="ARBA" id="ARBA00004496"/>
    </source>
</evidence>
<feature type="coiled-coil region" evidence="10">
    <location>
        <begin position="388"/>
        <end position="415"/>
    </location>
</feature>
<evidence type="ECO:0000256" key="3">
    <source>
        <dbReference type="ARBA" id="ARBA00010883"/>
    </source>
</evidence>
<dbReference type="InterPro" id="IPR036871">
    <property type="entry name" value="PX_dom_sf"/>
</dbReference>
<feature type="domain" description="PX" evidence="12">
    <location>
        <begin position="59"/>
        <end position="181"/>
    </location>
</feature>
<evidence type="ECO:0000256" key="1">
    <source>
        <dbReference type="ARBA" id="ARBA00004184"/>
    </source>
</evidence>
<dbReference type="EMBL" id="HG937694">
    <property type="protein sequence ID" value="CDP37235.1"/>
    <property type="molecule type" value="Genomic_DNA"/>
</dbReference>
<dbReference type="PANTHER" id="PTHR45949">
    <property type="entry name" value="SORTING NEXIN-4"/>
    <property type="match status" value="1"/>
</dbReference>
<dbReference type="SMART" id="SM00312">
    <property type="entry name" value="PX"/>
    <property type="match status" value="1"/>
</dbReference>
<dbReference type="Pfam" id="PF09325">
    <property type="entry name" value="Vps5"/>
    <property type="match status" value="1"/>
</dbReference>
<evidence type="ECO:0000256" key="9">
    <source>
        <dbReference type="ARBA" id="ARBA00041273"/>
    </source>
</evidence>
<dbReference type="GO" id="GO:0061709">
    <property type="term" value="P:reticulophagy"/>
    <property type="evidence" value="ECO:0007669"/>
    <property type="project" value="TreeGrafter"/>
</dbReference>
<protein>
    <recommendedName>
        <fullName evidence="8">Sorting nexin-4</fullName>
    </recommendedName>
    <alternativeName>
        <fullName evidence="9">Autophagy-related protein 24</fullName>
    </alternativeName>
</protein>
<feature type="region of interest" description="Disordered" evidence="11">
    <location>
        <begin position="1"/>
        <end position="58"/>
    </location>
</feature>
<dbReference type="Gene3D" id="1.20.1270.60">
    <property type="entry name" value="Arfaptin homology (AH) domain/BAR domain"/>
    <property type="match status" value="1"/>
</dbReference>
<dbReference type="GO" id="GO:0000407">
    <property type="term" value="C:phagophore assembly site"/>
    <property type="evidence" value="ECO:0007669"/>
    <property type="project" value="TreeGrafter"/>
</dbReference>
<keyword evidence="5" id="KW-0963">Cytoplasm</keyword>
<evidence type="ECO:0000259" key="12">
    <source>
        <dbReference type="PROSITE" id="PS50195"/>
    </source>
</evidence>
<dbReference type="PROSITE" id="PS50195">
    <property type="entry name" value="PX"/>
    <property type="match status" value="1"/>
</dbReference>
<dbReference type="PANTHER" id="PTHR45949:SF2">
    <property type="entry name" value="SORTING NEXIN-4"/>
    <property type="match status" value="1"/>
</dbReference>
<dbReference type="Pfam" id="PF00787">
    <property type="entry name" value="PX"/>
    <property type="match status" value="1"/>
</dbReference>
<dbReference type="InterPro" id="IPR027267">
    <property type="entry name" value="AH/BAR_dom_sf"/>
</dbReference>
<dbReference type="GO" id="GO:0034727">
    <property type="term" value="P:piecemeal microautophagy of the nucleus"/>
    <property type="evidence" value="ECO:0007669"/>
    <property type="project" value="TreeGrafter"/>
</dbReference>
<evidence type="ECO:0000256" key="11">
    <source>
        <dbReference type="SAM" id="MobiDB-lite"/>
    </source>
</evidence>
<dbReference type="InterPro" id="IPR015404">
    <property type="entry name" value="Vps5_C"/>
</dbReference>
<keyword evidence="4" id="KW-0813">Transport</keyword>
<keyword evidence="7" id="KW-0472">Membrane</keyword>
<evidence type="ECO:0000313" key="13">
    <source>
        <dbReference type="EMBL" id="CDP37235.1"/>
    </source>
</evidence>
<reference evidence="13" key="1">
    <citation type="submission" date="2014-02" db="EMBL/GenBank/DDBJ databases">
        <authorList>
            <person name="Genoscope - CEA"/>
        </authorList>
    </citation>
    <scope>NUCLEOTIDE SEQUENCE</scope>
    <source>
        <strain evidence="13">LS3</strain>
    </source>
</reference>
<dbReference type="SUPFAM" id="SSF103657">
    <property type="entry name" value="BAR/IMD domain-like"/>
    <property type="match status" value="1"/>
</dbReference>
<keyword evidence="10" id="KW-0175">Coiled coil</keyword>
<feature type="compositionally biased region" description="Acidic residues" evidence="11">
    <location>
        <begin position="27"/>
        <end position="41"/>
    </location>
</feature>
<organism evidence="13">
    <name type="scientific">Blastobotrys adeninivorans</name>
    <name type="common">Yeast</name>
    <name type="synonym">Arxula adeninivorans</name>
    <dbReference type="NCBI Taxonomy" id="409370"/>
    <lineage>
        <taxon>Eukaryota</taxon>
        <taxon>Fungi</taxon>
        <taxon>Dikarya</taxon>
        <taxon>Ascomycota</taxon>
        <taxon>Saccharomycotina</taxon>
        <taxon>Dipodascomycetes</taxon>
        <taxon>Dipodascales</taxon>
        <taxon>Trichomonascaceae</taxon>
        <taxon>Blastobotrys</taxon>
    </lineage>
</organism>
<name>A0A060T810_BLAAD</name>
<keyword evidence="6" id="KW-0446">Lipid-binding</keyword>
<accession>A0A060T810</accession>
<dbReference type="AlphaFoldDB" id="A0A060T810"/>
<dbReference type="GO" id="GO:0005769">
    <property type="term" value="C:early endosome"/>
    <property type="evidence" value="ECO:0007669"/>
    <property type="project" value="TreeGrafter"/>
</dbReference>
<comment type="similarity">
    <text evidence="3">Belongs to the sorting nexin family.</text>
</comment>
<dbReference type="InterPro" id="IPR001683">
    <property type="entry name" value="PX_dom"/>
</dbReference>
<dbReference type="Gene3D" id="3.30.1520.10">
    <property type="entry name" value="Phox-like domain"/>
    <property type="match status" value="1"/>
</dbReference>
<reference evidence="13" key="2">
    <citation type="submission" date="2014-06" db="EMBL/GenBank/DDBJ databases">
        <title>The complete genome of Blastobotrys (Arxula) adeninivorans LS3 - a yeast of biotechnological interest.</title>
        <authorList>
            <person name="Kunze G."/>
            <person name="Gaillardin C."/>
            <person name="Czernicka M."/>
            <person name="Durrens P."/>
            <person name="Martin T."/>
            <person name="Boer E."/>
            <person name="Gabaldon T."/>
            <person name="Cruz J."/>
            <person name="Talla E."/>
            <person name="Marck C."/>
            <person name="Goffeau A."/>
            <person name="Barbe V."/>
            <person name="Baret P."/>
            <person name="Baronian K."/>
            <person name="Beier S."/>
            <person name="Bleykasten C."/>
            <person name="Bode R."/>
            <person name="Casaregola S."/>
            <person name="Despons L."/>
            <person name="Fairhead C."/>
            <person name="Giersberg M."/>
            <person name="Gierski P."/>
            <person name="Hahnel U."/>
            <person name="Hartmann A."/>
            <person name="Jankowska D."/>
            <person name="Jubin C."/>
            <person name="Jung P."/>
            <person name="Lafontaine I."/>
            <person name="Leh-Louis V."/>
            <person name="Lemaire M."/>
            <person name="Marcet-Houben M."/>
            <person name="Mascher M."/>
            <person name="Morel G."/>
            <person name="Richard G.-F."/>
            <person name="Riechen J."/>
            <person name="Sacerdot C."/>
            <person name="Sarkar A."/>
            <person name="Savel G."/>
            <person name="Schacherer J."/>
            <person name="Sherman D."/>
            <person name="Straub M.-L."/>
            <person name="Stein N."/>
            <person name="Thierry A."/>
            <person name="Trautwein-Schult A."/>
            <person name="Westhof E."/>
            <person name="Worch S."/>
            <person name="Dujon B."/>
            <person name="Souciet J.-L."/>
            <person name="Wincker P."/>
            <person name="Scholz U."/>
            <person name="Neuveglise N."/>
        </authorList>
    </citation>
    <scope>NUCLEOTIDE SEQUENCE</scope>
    <source>
        <strain evidence="13">LS3</strain>
    </source>
</reference>
<dbReference type="GO" id="GO:0032456">
    <property type="term" value="P:endocytic recycling"/>
    <property type="evidence" value="ECO:0007669"/>
    <property type="project" value="TreeGrafter"/>
</dbReference>
<dbReference type="GO" id="GO:0015031">
    <property type="term" value="P:protein transport"/>
    <property type="evidence" value="ECO:0007669"/>
    <property type="project" value="TreeGrafter"/>
</dbReference>
<gene>
    <name evidence="13" type="ORF">GNLVRS02_ARAD1D06886g</name>
</gene>
<evidence type="ECO:0000256" key="7">
    <source>
        <dbReference type="ARBA" id="ARBA00023136"/>
    </source>
</evidence>
<evidence type="ECO:0000256" key="5">
    <source>
        <dbReference type="ARBA" id="ARBA00022490"/>
    </source>
</evidence>
<comment type="subcellular location">
    <subcellularLocation>
        <location evidence="2">Cytoplasm</location>
    </subcellularLocation>
    <subcellularLocation>
        <location evidence="1">Endomembrane system</location>
        <topology evidence="1">Peripheral membrane protein</topology>
    </subcellularLocation>
</comment>